<dbReference type="SUPFAM" id="SSF46785">
    <property type="entry name" value="Winged helix' DNA-binding domain"/>
    <property type="match status" value="1"/>
</dbReference>
<evidence type="ECO:0000313" key="5">
    <source>
        <dbReference type="Proteomes" id="UP001596410"/>
    </source>
</evidence>
<dbReference type="Pfam" id="PF13412">
    <property type="entry name" value="HTH_24"/>
    <property type="match status" value="1"/>
</dbReference>
<name>A0ABW2EJ55_9BACI</name>
<dbReference type="PANTHER" id="PTHR18964:SF149">
    <property type="entry name" value="BIFUNCTIONAL UDP-N-ACETYLGLUCOSAMINE 2-EPIMERASE_N-ACETYLMANNOSAMINE KINASE"/>
    <property type="match status" value="1"/>
</dbReference>
<evidence type="ECO:0000313" key="4">
    <source>
        <dbReference type="EMBL" id="MFC7062188.1"/>
    </source>
</evidence>
<dbReference type="Gene3D" id="3.30.420.40">
    <property type="match status" value="2"/>
</dbReference>
<dbReference type="InterPro" id="IPR036388">
    <property type="entry name" value="WH-like_DNA-bd_sf"/>
</dbReference>
<evidence type="ECO:0000256" key="3">
    <source>
        <dbReference type="ARBA" id="ARBA00022629"/>
    </source>
</evidence>
<dbReference type="InterPro" id="IPR036390">
    <property type="entry name" value="WH_DNA-bd_sf"/>
</dbReference>
<dbReference type="RefSeq" id="WP_204708126.1">
    <property type="nucleotide sequence ID" value="NZ_JBHSZV010000025.1"/>
</dbReference>
<keyword evidence="5" id="KW-1185">Reference proteome</keyword>
<reference evidence="5" key="1">
    <citation type="journal article" date="2019" name="Int. J. Syst. Evol. Microbiol.">
        <title>The Global Catalogue of Microorganisms (GCM) 10K type strain sequencing project: providing services to taxonomists for standard genome sequencing and annotation.</title>
        <authorList>
            <consortium name="The Broad Institute Genomics Platform"/>
            <consortium name="The Broad Institute Genome Sequencing Center for Infectious Disease"/>
            <person name="Wu L."/>
            <person name="Ma J."/>
        </authorList>
    </citation>
    <scope>NUCLEOTIDE SEQUENCE [LARGE SCALE GENOMIC DNA]</scope>
    <source>
        <strain evidence="5">CGMCC 4.1621</strain>
    </source>
</reference>
<dbReference type="InterPro" id="IPR000600">
    <property type="entry name" value="ROK"/>
</dbReference>
<dbReference type="Proteomes" id="UP001596410">
    <property type="component" value="Unassembled WGS sequence"/>
</dbReference>
<dbReference type="Pfam" id="PF00480">
    <property type="entry name" value="ROK"/>
    <property type="match status" value="1"/>
</dbReference>
<comment type="similarity">
    <text evidence="2">Belongs to the ROK (NagC/XylR) family.</text>
</comment>
<dbReference type="CDD" id="cd24076">
    <property type="entry name" value="ASKHA_ATPase_ROK_BsXylR-like"/>
    <property type="match status" value="1"/>
</dbReference>
<gene>
    <name evidence="4" type="ORF">ACFQIC_09995</name>
</gene>
<dbReference type="Gene3D" id="1.10.10.10">
    <property type="entry name" value="Winged helix-like DNA-binding domain superfamily/Winged helix DNA-binding domain"/>
    <property type="match status" value="1"/>
</dbReference>
<accession>A0ABW2EJ55</accession>
<sequence length="385" mass="42216">MSWYQQSIKSENKQKVLQLIINHAPLSRASIAKELGLTKGTVSSLVSELINENIIYEYGPGSSSGGRRPVMLLFNEKAGYSIGINLGVNYILGILTNLKGEIVSEQKQSISMHDFEHMLPIITKTIHSLIEDAPSSPYEVIGIGVGVPGIINHQGTILFAPNLKWENINLKEELEKTFKVPVSIDNEANAGAYGEKRNRDSTSDPNNIVYVSAGIGIGVGLIIDGKIYRGEEGYSGELGHMMIDINGRNCSCGSQGCWEMYASEKALQLEAQTVLSSPEDLSLDYLIKKAQTNSEISSVFEKVGYYLGIGISNILNTFNPKKVVIGNRLAMAEDLLNQSVLDAINRHTLNFHKDKAEVTFSSMTPYSTSLGASHFMIERFITTGF</sequence>
<dbReference type="EMBL" id="JBHSZV010000025">
    <property type="protein sequence ID" value="MFC7062188.1"/>
    <property type="molecule type" value="Genomic_DNA"/>
</dbReference>
<comment type="caution">
    <text evidence="4">The sequence shown here is derived from an EMBL/GenBank/DDBJ whole genome shotgun (WGS) entry which is preliminary data.</text>
</comment>
<evidence type="ECO:0000256" key="1">
    <source>
        <dbReference type="ARBA" id="ARBA00002486"/>
    </source>
</evidence>
<dbReference type="PANTHER" id="PTHR18964">
    <property type="entry name" value="ROK (REPRESSOR, ORF, KINASE) FAMILY"/>
    <property type="match status" value="1"/>
</dbReference>
<evidence type="ECO:0000256" key="2">
    <source>
        <dbReference type="ARBA" id="ARBA00006479"/>
    </source>
</evidence>
<keyword evidence="3" id="KW-0859">Xylose metabolism</keyword>
<protein>
    <submittedName>
        <fullName evidence="4">ROK family protein</fullName>
    </submittedName>
</protein>
<organism evidence="4 5">
    <name type="scientific">Halobacillus seohaensis</name>
    <dbReference type="NCBI Taxonomy" id="447421"/>
    <lineage>
        <taxon>Bacteria</taxon>
        <taxon>Bacillati</taxon>
        <taxon>Bacillota</taxon>
        <taxon>Bacilli</taxon>
        <taxon>Bacillales</taxon>
        <taxon>Bacillaceae</taxon>
        <taxon>Halobacillus</taxon>
    </lineage>
</organism>
<keyword evidence="3" id="KW-0119">Carbohydrate metabolism</keyword>
<proteinExistence type="inferred from homology"/>
<dbReference type="InterPro" id="IPR043129">
    <property type="entry name" value="ATPase_NBD"/>
</dbReference>
<comment type="function">
    <text evidence="1">Transcriptional repressor of xylose-utilizing enzymes.</text>
</comment>
<dbReference type="SUPFAM" id="SSF53067">
    <property type="entry name" value="Actin-like ATPase domain"/>
    <property type="match status" value="1"/>
</dbReference>